<evidence type="ECO:0000256" key="4">
    <source>
        <dbReference type="ARBA" id="ARBA00022982"/>
    </source>
</evidence>
<evidence type="ECO:0000256" key="5">
    <source>
        <dbReference type="ARBA" id="ARBA00023004"/>
    </source>
</evidence>
<dbReference type="GO" id="GO:0009055">
    <property type="term" value="F:electron transfer activity"/>
    <property type="evidence" value="ECO:0007669"/>
    <property type="project" value="InterPro"/>
</dbReference>
<evidence type="ECO:0000256" key="1">
    <source>
        <dbReference type="ARBA" id="ARBA00022448"/>
    </source>
</evidence>
<evidence type="ECO:0000256" key="6">
    <source>
        <dbReference type="PROSITE-ProRule" id="PRU00433"/>
    </source>
</evidence>
<dbReference type="AlphaFoldDB" id="A0A1E5C3L5"/>
<dbReference type="EMBL" id="AJWN02000070">
    <property type="protein sequence ID" value="OEE60091.1"/>
    <property type="molecule type" value="Genomic_DNA"/>
</dbReference>
<dbReference type="PROSITE" id="PS51007">
    <property type="entry name" value="CYTC"/>
    <property type="match status" value="1"/>
</dbReference>
<evidence type="ECO:0000256" key="3">
    <source>
        <dbReference type="ARBA" id="ARBA00022723"/>
    </source>
</evidence>
<keyword evidence="7" id="KW-0732">Signal</keyword>
<gene>
    <name evidence="9" type="ORF">A1OK_12320</name>
</gene>
<evidence type="ECO:0000313" key="9">
    <source>
        <dbReference type="EMBL" id="OEE60091.1"/>
    </source>
</evidence>
<keyword evidence="10" id="KW-1185">Reference proteome</keyword>
<feature type="domain" description="Cytochrome c" evidence="8">
    <location>
        <begin position="29"/>
        <end position="132"/>
    </location>
</feature>
<evidence type="ECO:0000259" key="8">
    <source>
        <dbReference type="PROSITE" id="PS51007"/>
    </source>
</evidence>
<dbReference type="Gene3D" id="1.10.760.10">
    <property type="entry name" value="Cytochrome c-like domain"/>
    <property type="match status" value="2"/>
</dbReference>
<dbReference type="InterPro" id="IPR036909">
    <property type="entry name" value="Cyt_c-like_dom_sf"/>
</dbReference>
<accession>A0A1E5C3L5</accession>
<dbReference type="InterPro" id="IPR009056">
    <property type="entry name" value="Cyt_c-like_dom"/>
</dbReference>
<proteinExistence type="predicted"/>
<keyword evidence="1" id="KW-0813">Transport</keyword>
<dbReference type="GO" id="GO:0020037">
    <property type="term" value="F:heme binding"/>
    <property type="evidence" value="ECO:0007669"/>
    <property type="project" value="InterPro"/>
</dbReference>
<feature type="signal peptide" evidence="7">
    <location>
        <begin position="1"/>
        <end position="25"/>
    </location>
</feature>
<dbReference type="SUPFAM" id="SSF46626">
    <property type="entry name" value="Cytochrome c"/>
    <property type="match status" value="2"/>
</dbReference>
<evidence type="ECO:0000313" key="10">
    <source>
        <dbReference type="Proteomes" id="UP000095039"/>
    </source>
</evidence>
<comment type="caution">
    <text evidence="9">The sequence shown here is derived from an EMBL/GenBank/DDBJ whole genome shotgun (WGS) entry which is preliminary data.</text>
</comment>
<feature type="chain" id="PRO_5009172339" evidence="7">
    <location>
        <begin position="26"/>
        <end position="221"/>
    </location>
</feature>
<dbReference type="InterPro" id="IPR002327">
    <property type="entry name" value="Cyt_c_1A/1B"/>
</dbReference>
<dbReference type="Proteomes" id="UP000095039">
    <property type="component" value="Unassembled WGS sequence"/>
</dbReference>
<dbReference type="PRINTS" id="PR00604">
    <property type="entry name" value="CYTCHRMECIAB"/>
</dbReference>
<evidence type="ECO:0000256" key="2">
    <source>
        <dbReference type="ARBA" id="ARBA00022617"/>
    </source>
</evidence>
<dbReference type="GO" id="GO:0046872">
    <property type="term" value="F:metal ion binding"/>
    <property type="evidence" value="ECO:0007669"/>
    <property type="project" value="UniProtKB-KW"/>
</dbReference>
<protein>
    <submittedName>
        <fullName evidence="9">Cytochrome C</fullName>
    </submittedName>
</protein>
<keyword evidence="5 6" id="KW-0408">Iron</keyword>
<keyword evidence="2 6" id="KW-0349">Heme</keyword>
<evidence type="ECO:0000256" key="7">
    <source>
        <dbReference type="SAM" id="SignalP"/>
    </source>
</evidence>
<dbReference type="PANTHER" id="PTHR11961">
    <property type="entry name" value="CYTOCHROME C"/>
    <property type="match status" value="1"/>
</dbReference>
<organism evidence="9 10">
    <name type="scientific">Enterovibrio norvegicus FF-454</name>
    <dbReference type="NCBI Taxonomy" id="1185651"/>
    <lineage>
        <taxon>Bacteria</taxon>
        <taxon>Pseudomonadati</taxon>
        <taxon>Pseudomonadota</taxon>
        <taxon>Gammaproteobacteria</taxon>
        <taxon>Vibrionales</taxon>
        <taxon>Vibrionaceae</taxon>
        <taxon>Enterovibrio</taxon>
    </lineage>
</organism>
<keyword evidence="4" id="KW-0249">Electron transport</keyword>
<keyword evidence="3 6" id="KW-0479">Metal-binding</keyword>
<reference evidence="9 10" key="1">
    <citation type="journal article" date="2012" name="Science">
        <title>Ecological populations of bacteria act as socially cohesive units of antibiotic production and resistance.</title>
        <authorList>
            <person name="Cordero O.X."/>
            <person name="Wildschutte H."/>
            <person name="Kirkup B."/>
            <person name="Proehl S."/>
            <person name="Ngo L."/>
            <person name="Hussain F."/>
            <person name="Le Roux F."/>
            <person name="Mincer T."/>
            <person name="Polz M.F."/>
        </authorList>
    </citation>
    <scope>NUCLEOTIDE SEQUENCE [LARGE SCALE GENOMIC DNA]</scope>
    <source>
        <strain evidence="9 10">FF-454</strain>
    </source>
</reference>
<name>A0A1E5C3L5_9GAMM</name>
<sequence length="221" mass="23624">MALMKSTIASLFGAAFLFSSLAANAAVDALVAAGEQQAAVCKACHQVEPNGITIVGPPLYGIADREIAAFSGFNYSEGLSANRIEGKTWDEESLDAFLASPAEFAPGTNMVYPGVKDPGARAAIIAWLATKNPTPPNWQSSDDVVPVKALGEGILTSDENMALVASTCSVCHSLHLVVQQGLSRDSWDETLEWMVDEQGMDELDHEAHERVLDYLATYYGE</sequence>